<dbReference type="PIRSF" id="PIRSF000477">
    <property type="entry name" value="PurNPase"/>
    <property type="match status" value="1"/>
</dbReference>
<accession>A0A6P7G308</accession>
<comment type="catalytic activity">
    <reaction evidence="10">
        <text>guanosine + phosphate = alpha-D-ribose 1-phosphate + guanine</text>
        <dbReference type="Rhea" id="RHEA:13233"/>
        <dbReference type="ChEBI" id="CHEBI:16235"/>
        <dbReference type="ChEBI" id="CHEBI:16750"/>
        <dbReference type="ChEBI" id="CHEBI:43474"/>
        <dbReference type="ChEBI" id="CHEBI:57720"/>
        <dbReference type="EC" id="2.4.2.1"/>
    </reaction>
</comment>
<comment type="catalytic activity">
    <reaction evidence="7">
        <text>inosine + phosphate = alpha-D-ribose 1-phosphate + hypoxanthine</text>
        <dbReference type="Rhea" id="RHEA:27646"/>
        <dbReference type="ChEBI" id="CHEBI:17368"/>
        <dbReference type="ChEBI" id="CHEBI:17596"/>
        <dbReference type="ChEBI" id="CHEBI:43474"/>
        <dbReference type="ChEBI" id="CHEBI:57720"/>
        <dbReference type="EC" id="2.4.2.1"/>
    </reaction>
</comment>
<evidence type="ECO:0000259" key="13">
    <source>
        <dbReference type="Pfam" id="PF01048"/>
    </source>
</evidence>
<evidence type="ECO:0000256" key="10">
    <source>
        <dbReference type="ARBA" id="ARBA00023970"/>
    </source>
</evidence>
<evidence type="ECO:0000256" key="2">
    <source>
        <dbReference type="ARBA" id="ARBA00006751"/>
    </source>
</evidence>
<name>A0A6P7G308_DIAVI</name>
<dbReference type="NCBIfam" id="NF006054">
    <property type="entry name" value="PRK08202.1"/>
    <property type="match status" value="1"/>
</dbReference>
<sequence>MVEQITDPNINQFSYEDLTDIANFIKSKISPICPKVGIVCGSGLGPLADTLSNPITIAYEEIPKFPVSTVQGHGGCLVVGKLANVPVVCLKGRFHAYEGYPLWKCAMPIRIMKLLGCSHLIVTNAAGGINPNYRIGHIMLLKDHVNFLGLGGNNPLRGPNEERFGTRFPPVNKSYDKDLRDEAMKIAKDLGIEEIVHQGVYACVGGPNYETVAELRLMQTCGIDAVGMSTVHEVIVAKHCDLTVFAFSLITNEAILEWDSDKVPNHLEVLEASKRMESVLQEFVKRLVEHIGTLTCVCKKG</sequence>
<evidence type="ECO:0000313" key="14">
    <source>
        <dbReference type="RefSeq" id="XP_028143349.1"/>
    </source>
</evidence>
<feature type="binding site" evidence="12">
    <location>
        <position position="252"/>
    </location>
    <ligand>
        <name>a purine D-ribonucleoside</name>
        <dbReference type="ChEBI" id="CHEBI:142355"/>
    </ligand>
</feature>
<comment type="pathway">
    <text evidence="1 11">Purine metabolism; purine nucleoside salvage.</text>
</comment>
<dbReference type="OrthoDB" id="10261782at2759"/>
<comment type="function">
    <text evidence="11">The purine nucleoside phosphorylases catalyze the phosphorolytic breakdown of the N-glycosidic bond in the beta-(deoxy)ribonucleoside molecules, with the formation of the corresponding free purine bases and pentose-1-phosphate.</text>
</comment>
<proteinExistence type="inferred from homology"/>
<evidence type="ECO:0000256" key="12">
    <source>
        <dbReference type="PIRSR" id="PIRSR000477-2"/>
    </source>
</evidence>
<dbReference type="InterPro" id="IPR035994">
    <property type="entry name" value="Nucleoside_phosphorylase_sf"/>
</dbReference>
<dbReference type="SUPFAM" id="SSF53167">
    <property type="entry name" value="Purine and uridine phosphorylases"/>
    <property type="match status" value="1"/>
</dbReference>
<dbReference type="Gene3D" id="3.40.50.1580">
    <property type="entry name" value="Nucleoside phosphorylase domain"/>
    <property type="match status" value="1"/>
</dbReference>
<dbReference type="Pfam" id="PF01048">
    <property type="entry name" value="PNP_UDP_1"/>
    <property type="match status" value="1"/>
</dbReference>
<feature type="binding site" evidence="12">
    <location>
        <begin position="93"/>
        <end position="95"/>
    </location>
    <ligand>
        <name>phosphate</name>
        <dbReference type="ChEBI" id="CHEBI:43474"/>
    </ligand>
</feature>
<dbReference type="UniPathway" id="UPA00606"/>
<dbReference type="RefSeq" id="XP_028143349.1">
    <property type="nucleotide sequence ID" value="XM_028287548.1"/>
</dbReference>
<organism evidence="14">
    <name type="scientific">Diabrotica virgifera virgifera</name>
    <name type="common">western corn rootworm</name>
    <dbReference type="NCBI Taxonomy" id="50390"/>
    <lineage>
        <taxon>Eukaryota</taxon>
        <taxon>Metazoa</taxon>
        <taxon>Ecdysozoa</taxon>
        <taxon>Arthropoda</taxon>
        <taxon>Hexapoda</taxon>
        <taxon>Insecta</taxon>
        <taxon>Pterygota</taxon>
        <taxon>Neoptera</taxon>
        <taxon>Endopterygota</taxon>
        <taxon>Coleoptera</taxon>
        <taxon>Polyphaga</taxon>
        <taxon>Cucujiformia</taxon>
        <taxon>Chrysomeloidea</taxon>
        <taxon>Chrysomelidae</taxon>
        <taxon>Galerucinae</taxon>
        <taxon>Diabroticina</taxon>
        <taxon>Diabroticites</taxon>
        <taxon>Diabrotica</taxon>
    </lineage>
</organism>
<feature type="binding site" evidence="12">
    <location>
        <position position="42"/>
    </location>
    <ligand>
        <name>phosphate</name>
        <dbReference type="ChEBI" id="CHEBI:43474"/>
    </ligand>
</feature>
<dbReference type="InterPro" id="IPR000845">
    <property type="entry name" value="Nucleoside_phosphorylase_d"/>
</dbReference>
<feature type="binding site" evidence="12">
    <location>
        <position position="73"/>
    </location>
    <ligand>
        <name>phosphate</name>
        <dbReference type="ChEBI" id="CHEBI:43474"/>
    </ligand>
</feature>
<keyword evidence="6 11" id="KW-0808">Transferase</keyword>
<dbReference type="PANTHER" id="PTHR11904:SF9">
    <property type="entry name" value="PURINE NUCLEOSIDE PHOSPHORYLASE-RELATED"/>
    <property type="match status" value="1"/>
</dbReference>
<dbReference type="GO" id="GO:0009116">
    <property type="term" value="P:nucleoside metabolic process"/>
    <property type="evidence" value="ECO:0007669"/>
    <property type="project" value="InterPro"/>
</dbReference>
<comment type="similarity">
    <text evidence="2 11">Belongs to the PNP/MTAP phosphorylase family.</text>
</comment>
<feature type="binding site" evidence="12">
    <location>
        <position position="210"/>
    </location>
    <ligand>
        <name>a purine D-ribonucleoside</name>
        <dbReference type="ChEBI" id="CHEBI:142355"/>
    </ligand>
</feature>
<evidence type="ECO:0000256" key="3">
    <source>
        <dbReference type="ARBA" id="ARBA00011886"/>
    </source>
</evidence>
<evidence type="ECO:0000256" key="5">
    <source>
        <dbReference type="ARBA" id="ARBA00022676"/>
    </source>
</evidence>
<feature type="domain" description="Nucleoside phosphorylase" evidence="13">
    <location>
        <begin position="35"/>
        <end position="289"/>
    </location>
</feature>
<evidence type="ECO:0000256" key="11">
    <source>
        <dbReference type="PIRNR" id="PIRNR000477"/>
    </source>
</evidence>
<comment type="catalytic activity">
    <reaction evidence="8">
        <text>2'-deoxyguanosine + phosphate = 2-deoxy-alpha-D-ribose 1-phosphate + guanine</text>
        <dbReference type="Rhea" id="RHEA:27738"/>
        <dbReference type="ChEBI" id="CHEBI:16235"/>
        <dbReference type="ChEBI" id="CHEBI:17172"/>
        <dbReference type="ChEBI" id="CHEBI:43474"/>
        <dbReference type="ChEBI" id="CHEBI:57259"/>
        <dbReference type="EC" id="2.4.2.1"/>
    </reaction>
</comment>
<protein>
    <recommendedName>
        <fullName evidence="4 11">Purine nucleoside phosphorylase</fullName>
        <ecNumber evidence="3 11">2.4.2.1</ecNumber>
    </recommendedName>
    <alternativeName>
        <fullName evidence="11">Inosine-guanosine phosphorylase</fullName>
    </alternativeName>
</protein>
<gene>
    <name evidence="14" type="primary">LOC114337156</name>
</gene>
<comment type="catalytic activity">
    <reaction evidence="9">
        <text>2'-deoxyinosine + phosphate = 2-deoxy-alpha-D-ribose 1-phosphate + hypoxanthine</text>
        <dbReference type="Rhea" id="RHEA:27750"/>
        <dbReference type="ChEBI" id="CHEBI:17368"/>
        <dbReference type="ChEBI" id="CHEBI:28997"/>
        <dbReference type="ChEBI" id="CHEBI:43474"/>
        <dbReference type="ChEBI" id="CHEBI:57259"/>
        <dbReference type="EC" id="2.4.2.1"/>
    </reaction>
</comment>
<feature type="binding site" evidence="12">
    <location>
        <position position="229"/>
    </location>
    <ligand>
        <name>phosphate</name>
        <dbReference type="ChEBI" id="CHEBI:43474"/>
    </ligand>
</feature>
<evidence type="ECO:0000256" key="4">
    <source>
        <dbReference type="ARBA" id="ARBA00013834"/>
    </source>
</evidence>
<dbReference type="InParanoid" id="A0A6P7G308"/>
<dbReference type="InterPro" id="IPR011268">
    <property type="entry name" value="Purine_phosphorylase"/>
</dbReference>
<dbReference type="AlphaFoldDB" id="A0A6P7G308"/>
<evidence type="ECO:0000256" key="8">
    <source>
        <dbReference type="ARBA" id="ARBA00023929"/>
    </source>
</evidence>
<evidence type="ECO:0000256" key="1">
    <source>
        <dbReference type="ARBA" id="ARBA00005058"/>
    </source>
</evidence>
<evidence type="ECO:0000256" key="9">
    <source>
        <dbReference type="ARBA" id="ARBA00023950"/>
    </source>
</evidence>
<dbReference type="NCBIfam" id="TIGR01697">
    <property type="entry name" value="PNPH-PUNA-XAPA"/>
    <property type="match status" value="1"/>
</dbReference>
<dbReference type="NCBIfam" id="TIGR01700">
    <property type="entry name" value="PNPH"/>
    <property type="match status" value="1"/>
</dbReference>
<dbReference type="FunFam" id="3.40.50.1580:FF:000004">
    <property type="entry name" value="Purine nucleoside phosphorylase"/>
    <property type="match status" value="1"/>
</dbReference>
<dbReference type="GO" id="GO:0005737">
    <property type="term" value="C:cytoplasm"/>
    <property type="evidence" value="ECO:0007669"/>
    <property type="project" value="TreeGrafter"/>
</dbReference>
<evidence type="ECO:0000256" key="7">
    <source>
        <dbReference type="ARBA" id="ARBA00023918"/>
    </source>
</evidence>
<dbReference type="EC" id="2.4.2.1" evidence="3 11"/>
<dbReference type="FunCoup" id="A0A6P7G308">
    <property type="interactions" value="237"/>
</dbReference>
<dbReference type="GO" id="GO:0004731">
    <property type="term" value="F:purine-nucleoside phosphorylase activity"/>
    <property type="evidence" value="ECO:0007669"/>
    <property type="project" value="UniProtKB-EC"/>
</dbReference>
<keyword evidence="5 11" id="KW-0328">Glycosyltransferase</keyword>
<dbReference type="PANTHER" id="PTHR11904">
    <property type="entry name" value="METHYLTHIOADENOSINE/PURINE NUCLEOSIDE PHOSPHORYLASE"/>
    <property type="match status" value="1"/>
</dbReference>
<reference evidence="14" key="1">
    <citation type="submission" date="2025-08" db="UniProtKB">
        <authorList>
            <consortium name="RefSeq"/>
        </authorList>
    </citation>
    <scope>IDENTIFICATION</scope>
    <source>
        <tissue evidence="14">Whole insect</tissue>
    </source>
</reference>
<evidence type="ECO:0000256" key="6">
    <source>
        <dbReference type="ARBA" id="ARBA00022679"/>
    </source>
</evidence>
<dbReference type="InterPro" id="IPR011270">
    <property type="entry name" value="Pur_Nuc_Pase_Ino/Guo-sp"/>
</dbReference>
<feature type="binding site" evidence="12">
    <location>
        <position position="125"/>
    </location>
    <ligand>
        <name>phosphate</name>
        <dbReference type="ChEBI" id="CHEBI:43474"/>
    </ligand>
</feature>
<dbReference type="CDD" id="cd09009">
    <property type="entry name" value="PNP-EcPNPII_like"/>
    <property type="match status" value="1"/>
</dbReference>